<accession>A0A150WCE2</accession>
<dbReference type="EMBL" id="LUKF01000019">
    <property type="protein sequence ID" value="KYG60617.1"/>
    <property type="molecule type" value="Genomic_DNA"/>
</dbReference>
<sequence length="230" mass="25636">MKKEKTNLQKMSRMISLVLLMAALPFGVLLLNKKVNQLRGVASSEEGAAVNVTTFDYDLTEASPEQFKKAFKYQVLKEASVISTPQGPAMRLGLFLMKNESGSKVFACEQYPTVDLIFAAEGIAFSGEIPQMIVRVPCTVAADQRHIDTLPIPFAKIIKSPTSQYEFSTSAEGSREEGKIFFRHVVEFWPTEWTWTGVKFYGVNPEDTLQINGYEVISVLGEPLILKVSE</sequence>
<name>A0A150WCE2_BDEBC</name>
<reference evidence="1 2" key="1">
    <citation type="submission" date="2016-03" db="EMBL/GenBank/DDBJ databases">
        <authorList>
            <person name="Ploux O."/>
        </authorList>
    </citation>
    <scope>NUCLEOTIDE SEQUENCE [LARGE SCALE GENOMIC DNA]</scope>
    <source>
        <strain evidence="1 2">BER2</strain>
    </source>
</reference>
<evidence type="ECO:0000313" key="2">
    <source>
        <dbReference type="Proteomes" id="UP000075391"/>
    </source>
</evidence>
<dbReference type="OrthoDB" id="5291215at2"/>
<comment type="caution">
    <text evidence="1">The sequence shown here is derived from an EMBL/GenBank/DDBJ whole genome shotgun (WGS) entry which is preliminary data.</text>
</comment>
<proteinExistence type="predicted"/>
<gene>
    <name evidence="1" type="ORF">AZI85_11460</name>
</gene>
<protein>
    <submittedName>
        <fullName evidence="1">Uncharacterized protein</fullName>
    </submittedName>
</protein>
<evidence type="ECO:0000313" key="1">
    <source>
        <dbReference type="EMBL" id="KYG60617.1"/>
    </source>
</evidence>
<organism evidence="1 2">
    <name type="scientific">Bdellovibrio bacteriovorus</name>
    <dbReference type="NCBI Taxonomy" id="959"/>
    <lineage>
        <taxon>Bacteria</taxon>
        <taxon>Pseudomonadati</taxon>
        <taxon>Bdellovibrionota</taxon>
        <taxon>Bdellovibrionia</taxon>
        <taxon>Bdellovibrionales</taxon>
        <taxon>Pseudobdellovibrionaceae</taxon>
        <taxon>Bdellovibrio</taxon>
    </lineage>
</organism>
<dbReference type="AlphaFoldDB" id="A0A150WCE2"/>
<dbReference type="Proteomes" id="UP000075391">
    <property type="component" value="Unassembled WGS sequence"/>
</dbReference>
<dbReference type="RefSeq" id="WP_063244893.1">
    <property type="nucleotide sequence ID" value="NZ_LUKF01000019.1"/>
</dbReference>